<feature type="domain" description="AB hydrolase-1" evidence="2">
    <location>
        <begin position="40"/>
        <end position="251"/>
    </location>
</feature>
<dbReference type="PANTHER" id="PTHR37017">
    <property type="entry name" value="AB HYDROLASE-1 DOMAIN-CONTAINING PROTEIN-RELATED"/>
    <property type="match status" value="1"/>
</dbReference>
<protein>
    <submittedName>
        <fullName evidence="3">Putative signal peptide protein</fullName>
    </submittedName>
</protein>
<dbReference type="Gene3D" id="3.40.50.1820">
    <property type="entry name" value="alpha/beta hydrolase"/>
    <property type="match status" value="1"/>
</dbReference>
<dbReference type="RefSeq" id="WP_114208348.1">
    <property type="nucleotide sequence ID" value="NZ_CP030840.1"/>
</dbReference>
<keyword evidence="1" id="KW-0732">Signal</keyword>
<dbReference type="SUPFAM" id="SSF53474">
    <property type="entry name" value="alpha/beta-Hydrolases"/>
    <property type="match status" value="1"/>
</dbReference>
<evidence type="ECO:0000313" key="3">
    <source>
        <dbReference type="EMBL" id="AXC13329.1"/>
    </source>
</evidence>
<dbReference type="Pfam" id="PF12697">
    <property type="entry name" value="Abhydrolase_6"/>
    <property type="match status" value="1"/>
</dbReference>
<name>A0A2Z5G2Q5_9BACT</name>
<dbReference type="AlphaFoldDB" id="A0A2Z5G2Q5"/>
<accession>A0A2Z5G2Q5</accession>
<gene>
    <name evidence="3" type="ORF">ACPOL_4050</name>
</gene>
<dbReference type="EMBL" id="CP030840">
    <property type="protein sequence ID" value="AXC13329.1"/>
    <property type="molecule type" value="Genomic_DNA"/>
</dbReference>
<dbReference type="PANTHER" id="PTHR37017:SF11">
    <property type="entry name" value="ESTERASE_LIPASE_THIOESTERASE DOMAIN-CONTAINING PROTEIN"/>
    <property type="match status" value="1"/>
</dbReference>
<sequence>MNAFKFIRNVVATCATLIAIAGPALNASAQTAPATGVKTVLLVHGAWADGSSWSKLIPLLEAKGLHVVAVQIPLTSFADDVSATQRAIALEDGPLLLVGHSYGGAVITEAGNDPKVAGLVYVSAVAPDQGESAFGLITSVPTPVGSELRPDKSGFLKLTPKGIAEDFAQDLSAKEIAVLTATQVPTSVAAMKGEVTTPAWKSKPSWYIIAANDRTISPALEAAQANKIGATATTVPSSHVIMLAQPSKVAAVILDAASKASSK</sequence>
<dbReference type="InterPro" id="IPR000073">
    <property type="entry name" value="AB_hydrolase_1"/>
</dbReference>
<keyword evidence="4" id="KW-1185">Reference proteome</keyword>
<evidence type="ECO:0000256" key="1">
    <source>
        <dbReference type="SAM" id="SignalP"/>
    </source>
</evidence>
<dbReference type="KEGG" id="abas:ACPOL_4050"/>
<evidence type="ECO:0000259" key="2">
    <source>
        <dbReference type="Pfam" id="PF12697"/>
    </source>
</evidence>
<proteinExistence type="predicted"/>
<dbReference type="InterPro" id="IPR052897">
    <property type="entry name" value="Sec-Metab_Biosynth_Hydrolase"/>
</dbReference>
<organism evidence="3 4">
    <name type="scientific">Acidisarcina polymorpha</name>
    <dbReference type="NCBI Taxonomy" id="2211140"/>
    <lineage>
        <taxon>Bacteria</taxon>
        <taxon>Pseudomonadati</taxon>
        <taxon>Acidobacteriota</taxon>
        <taxon>Terriglobia</taxon>
        <taxon>Terriglobales</taxon>
        <taxon>Acidobacteriaceae</taxon>
        <taxon>Acidisarcina</taxon>
    </lineage>
</organism>
<feature type="chain" id="PRO_5016380439" evidence="1">
    <location>
        <begin position="30"/>
        <end position="263"/>
    </location>
</feature>
<dbReference type="InterPro" id="IPR029058">
    <property type="entry name" value="AB_hydrolase_fold"/>
</dbReference>
<reference evidence="3 4" key="1">
    <citation type="journal article" date="2018" name="Front. Microbiol.">
        <title>Hydrolytic Capabilities as a Key to Environmental Success: Chitinolytic and Cellulolytic Acidobacteria From Acidic Sub-arctic Soils and Boreal Peatlands.</title>
        <authorList>
            <person name="Belova S.E."/>
            <person name="Ravin N.V."/>
            <person name="Pankratov T.A."/>
            <person name="Rakitin A.L."/>
            <person name="Ivanova A.A."/>
            <person name="Beletsky A.V."/>
            <person name="Mardanov A.V."/>
            <person name="Sinninghe Damste J.S."/>
            <person name="Dedysh S.N."/>
        </authorList>
    </citation>
    <scope>NUCLEOTIDE SEQUENCE [LARGE SCALE GENOMIC DNA]</scope>
    <source>
        <strain evidence="3 4">SBC82</strain>
    </source>
</reference>
<feature type="signal peptide" evidence="1">
    <location>
        <begin position="1"/>
        <end position="29"/>
    </location>
</feature>
<dbReference type="OrthoDB" id="110365at2"/>
<evidence type="ECO:0000313" key="4">
    <source>
        <dbReference type="Proteomes" id="UP000253606"/>
    </source>
</evidence>
<dbReference type="Proteomes" id="UP000253606">
    <property type="component" value="Chromosome"/>
</dbReference>